<keyword evidence="4" id="KW-0813">Transport</keyword>
<dbReference type="PANTHER" id="PTHR14043">
    <property type="entry name" value="CCAAT DISPLACEMENT PROTEIN-RELATED"/>
    <property type="match status" value="1"/>
</dbReference>
<reference evidence="14" key="1">
    <citation type="submission" date="2024-02" db="EMBL/GenBank/DDBJ databases">
        <authorList>
            <consortium name="ELIXIR-Norway"/>
            <consortium name="Elixir Norway"/>
        </authorList>
    </citation>
    <scope>NUCLEOTIDE SEQUENCE</scope>
</reference>
<dbReference type="Proteomes" id="UP001497512">
    <property type="component" value="Chromosome 10"/>
</dbReference>
<name>A0ABP0TDN7_9BRYO</name>
<evidence type="ECO:0000256" key="8">
    <source>
        <dbReference type="ARBA" id="ARBA00023054"/>
    </source>
</evidence>
<evidence type="ECO:0000259" key="13">
    <source>
        <dbReference type="Pfam" id="PF25398"/>
    </source>
</evidence>
<feature type="coiled-coil region" evidence="10">
    <location>
        <begin position="457"/>
        <end position="491"/>
    </location>
</feature>
<dbReference type="Pfam" id="PF08172">
    <property type="entry name" value="CASP_C"/>
    <property type="match status" value="1"/>
</dbReference>
<comment type="subcellular location">
    <subcellularLocation>
        <location evidence="1">Golgi apparatus membrane</location>
        <topology evidence="1">Single-pass type IV membrane protein</topology>
    </subcellularLocation>
</comment>
<evidence type="ECO:0000256" key="11">
    <source>
        <dbReference type="SAM" id="Phobius"/>
    </source>
</evidence>
<keyword evidence="7" id="KW-0333">Golgi apparatus</keyword>
<evidence type="ECO:0000313" key="14">
    <source>
        <dbReference type="EMBL" id="CAK9193898.1"/>
    </source>
</evidence>
<feature type="domain" description="CASP C-terminal" evidence="12">
    <location>
        <begin position="467"/>
        <end position="693"/>
    </location>
</feature>
<accession>A0ABP0TDN7</accession>
<feature type="transmembrane region" description="Helical" evidence="11">
    <location>
        <begin position="673"/>
        <end position="692"/>
    </location>
</feature>
<comment type="similarity">
    <text evidence="2">Belongs to the CASP family.</text>
</comment>
<sequence length="733" mass="84230">MEGDEGGVVDNSTIVEKEVSRPVVLLPAGAQTFSSASPISVVYAFWKDFDLETWRVQLDDQGLQIGKNQESSLKNRRKLAESTRDFKKASQEEKTKSFPALLKGYQEEVDNLTKRAKFGENAFLNIYQKLYEAPDPAPALSSATELAGKIAEVELENRKMKQELEEYHTETAYLKNQQATVRRLEERNRLLEQQMEEKVKEIVEMKQRSLAEENQKNLEALNEREKLLQDQLRAATQSVQNMQRLHEYGQSQLFDLQAQSEEISAAKQSELNLLTDEVDRAQSRLLSLEREKVYCIFHAYGIFVSVLQLQGNSSGSDFMLPHEIRQDEEASSNLEASLSAKEKIISELHLELRNVENALSKEREEHLLESKRLNTLVNEKEAVLVELQGELSERPTAKQVEDLRKQVKILQAVGYNSIEAEDWEIAVQGEDIGKLETLLLEKNRKMEHELTLVKVELSERRTMAAAAEEQVKELEAKVEEQKQLIVKLEEDILKGYGATDRRASRQMDDWDVPDSRMTDLLEHGGGGNTMGDEDENSMLKVICSQRDRFRQRLRETEEELTAARDKCQALTSELERSKADNVKLYEKMRYVQDYTMDRPVPRAPKKHREDLESGTGADVENKYKKIYEDDINPFTAFSKKEKDRRYKELGIRDKITLTSGRFFLGNKYARTFIFFYSIGLHLLVFASMYRFSLMSHSAIKDREMEYTKQAVENIHSFLVNNATESLGMGGTAL</sequence>
<keyword evidence="5 11" id="KW-0812">Transmembrane</keyword>
<evidence type="ECO:0000256" key="10">
    <source>
        <dbReference type="SAM" id="Coils"/>
    </source>
</evidence>
<dbReference type="EMBL" id="OZ019902">
    <property type="protein sequence ID" value="CAK9193898.1"/>
    <property type="molecule type" value="Genomic_DNA"/>
</dbReference>
<evidence type="ECO:0000313" key="15">
    <source>
        <dbReference type="Proteomes" id="UP001497512"/>
    </source>
</evidence>
<evidence type="ECO:0000259" key="12">
    <source>
        <dbReference type="Pfam" id="PF08172"/>
    </source>
</evidence>
<feature type="domain" description="Cux N-terminal" evidence="13">
    <location>
        <begin position="36"/>
        <end position="145"/>
    </location>
</feature>
<evidence type="ECO:0000256" key="1">
    <source>
        <dbReference type="ARBA" id="ARBA00004409"/>
    </source>
</evidence>
<dbReference type="InterPro" id="IPR057476">
    <property type="entry name" value="Cux_N"/>
</dbReference>
<keyword evidence="9 11" id="KW-0472">Membrane</keyword>
<proteinExistence type="inferred from homology"/>
<keyword evidence="8 10" id="KW-0175">Coiled coil</keyword>
<gene>
    <name evidence="14" type="ORF">CSSPTR1EN2_LOCUS2256</name>
</gene>
<evidence type="ECO:0000256" key="7">
    <source>
        <dbReference type="ARBA" id="ARBA00023034"/>
    </source>
</evidence>
<dbReference type="PANTHER" id="PTHR14043:SF2">
    <property type="entry name" value="HOMEOBOX PROTEIN CUT"/>
    <property type="match status" value="1"/>
</dbReference>
<dbReference type="InterPro" id="IPR012955">
    <property type="entry name" value="CASP_C"/>
</dbReference>
<keyword evidence="6 11" id="KW-1133">Transmembrane helix</keyword>
<feature type="coiled-coil region" evidence="10">
    <location>
        <begin position="338"/>
        <end position="365"/>
    </location>
</feature>
<evidence type="ECO:0000256" key="2">
    <source>
        <dbReference type="ARBA" id="ARBA00006415"/>
    </source>
</evidence>
<feature type="coiled-coil region" evidence="10">
    <location>
        <begin position="102"/>
        <end position="291"/>
    </location>
</feature>
<feature type="coiled-coil region" evidence="10">
    <location>
        <begin position="539"/>
        <end position="587"/>
    </location>
</feature>
<evidence type="ECO:0000256" key="4">
    <source>
        <dbReference type="ARBA" id="ARBA00022448"/>
    </source>
</evidence>
<evidence type="ECO:0000256" key="5">
    <source>
        <dbReference type="ARBA" id="ARBA00022692"/>
    </source>
</evidence>
<protein>
    <recommendedName>
        <fullName evidence="3">Protein CASP</fullName>
    </recommendedName>
</protein>
<evidence type="ECO:0000256" key="3">
    <source>
        <dbReference type="ARBA" id="ARBA00018691"/>
    </source>
</evidence>
<keyword evidence="15" id="KW-1185">Reference proteome</keyword>
<evidence type="ECO:0000256" key="9">
    <source>
        <dbReference type="ARBA" id="ARBA00023136"/>
    </source>
</evidence>
<organism evidence="14 15">
    <name type="scientific">Sphagnum troendelagicum</name>
    <dbReference type="NCBI Taxonomy" id="128251"/>
    <lineage>
        <taxon>Eukaryota</taxon>
        <taxon>Viridiplantae</taxon>
        <taxon>Streptophyta</taxon>
        <taxon>Embryophyta</taxon>
        <taxon>Bryophyta</taxon>
        <taxon>Sphagnophytina</taxon>
        <taxon>Sphagnopsida</taxon>
        <taxon>Sphagnales</taxon>
        <taxon>Sphagnaceae</taxon>
        <taxon>Sphagnum</taxon>
    </lineage>
</organism>
<dbReference type="Pfam" id="PF25398">
    <property type="entry name" value="CUX1_N"/>
    <property type="match status" value="1"/>
</dbReference>
<evidence type="ECO:0000256" key="6">
    <source>
        <dbReference type="ARBA" id="ARBA00022989"/>
    </source>
</evidence>